<evidence type="ECO:0000313" key="2">
    <source>
        <dbReference type="Proteomes" id="UP000007519"/>
    </source>
</evidence>
<organism evidence="1 2">
    <name type="scientific">Saprospira grandis (strain Lewin)</name>
    <dbReference type="NCBI Taxonomy" id="984262"/>
    <lineage>
        <taxon>Bacteria</taxon>
        <taxon>Pseudomonadati</taxon>
        <taxon>Bacteroidota</taxon>
        <taxon>Saprospiria</taxon>
        <taxon>Saprospirales</taxon>
        <taxon>Saprospiraceae</taxon>
        <taxon>Saprospira</taxon>
    </lineage>
</organism>
<dbReference type="STRING" id="984262.SGRA_2604"/>
<name>H6L804_SAPGL</name>
<dbReference type="AlphaFoldDB" id="H6L804"/>
<dbReference type="Proteomes" id="UP000007519">
    <property type="component" value="Chromosome"/>
</dbReference>
<sequence>MEQLTLSFKNIIRQRCEAQGQLNLAELLETAAKQEFVQLDTALPEEHLQLHWQEFKQARLQQTAFRELRSAQLQSYPFQYLGYFQLGEEAEALPFGEEQFSASLQARPLFVQSDEQAKACNMSWLLELLTQAEKVAADPLRQDELFWEKGAEGQPQLRMERKNGTQKEVQIIRFNNNYSTVSWQHQIELG</sequence>
<dbReference type="HOGENOM" id="CLU_1427084_0_0_10"/>
<dbReference type="KEGG" id="sgn:SGRA_2604"/>
<accession>H6L804</accession>
<keyword evidence="2" id="KW-1185">Reference proteome</keyword>
<gene>
    <name evidence="1" type="ordered locus">SGRA_2604</name>
</gene>
<evidence type="ECO:0000313" key="1">
    <source>
        <dbReference type="EMBL" id="AFC25332.1"/>
    </source>
</evidence>
<reference evidence="1 2" key="1">
    <citation type="journal article" date="2012" name="Stand. Genomic Sci.">
        <title>Complete genome sequencing and analysis of Saprospira grandis str. Lewin, a predatory marine bacterium.</title>
        <authorList>
            <person name="Saw J.H."/>
            <person name="Yuryev A."/>
            <person name="Kanbe M."/>
            <person name="Hou S."/>
            <person name="Young A.G."/>
            <person name="Aizawa S."/>
            <person name="Alam M."/>
        </authorList>
    </citation>
    <scope>NUCLEOTIDE SEQUENCE [LARGE SCALE GENOMIC DNA]</scope>
    <source>
        <strain evidence="1 2">Lewin</strain>
    </source>
</reference>
<dbReference type="OrthoDB" id="9821528at2"/>
<dbReference type="EMBL" id="CP002831">
    <property type="protein sequence ID" value="AFC25332.1"/>
    <property type="molecule type" value="Genomic_DNA"/>
</dbReference>
<protein>
    <submittedName>
        <fullName evidence="1">Uncharacterized protein</fullName>
    </submittedName>
</protein>
<dbReference type="RefSeq" id="WP_015692943.1">
    <property type="nucleotide sequence ID" value="NC_016940.1"/>
</dbReference>
<proteinExistence type="predicted"/>